<evidence type="ECO:0000313" key="8">
    <source>
        <dbReference type="Proteomes" id="UP000757232"/>
    </source>
</evidence>
<dbReference type="GO" id="GO:0022857">
    <property type="term" value="F:transmembrane transporter activity"/>
    <property type="evidence" value="ECO:0007669"/>
    <property type="project" value="InterPro"/>
</dbReference>
<feature type="transmembrane region" description="Helical" evidence="5">
    <location>
        <begin position="214"/>
        <end position="234"/>
    </location>
</feature>
<organism evidence="7 8">
    <name type="scientific">Sanghuangporus baumii</name>
    <name type="common">Phellinus baumii</name>
    <dbReference type="NCBI Taxonomy" id="108892"/>
    <lineage>
        <taxon>Eukaryota</taxon>
        <taxon>Fungi</taxon>
        <taxon>Dikarya</taxon>
        <taxon>Basidiomycota</taxon>
        <taxon>Agaricomycotina</taxon>
        <taxon>Agaricomycetes</taxon>
        <taxon>Hymenochaetales</taxon>
        <taxon>Hymenochaetaceae</taxon>
        <taxon>Sanghuangporus</taxon>
    </lineage>
</organism>
<dbReference type="InterPro" id="IPR036259">
    <property type="entry name" value="MFS_trans_sf"/>
</dbReference>
<dbReference type="GO" id="GO:0005886">
    <property type="term" value="C:plasma membrane"/>
    <property type="evidence" value="ECO:0007669"/>
    <property type="project" value="TreeGrafter"/>
</dbReference>
<evidence type="ECO:0000256" key="2">
    <source>
        <dbReference type="ARBA" id="ARBA00022692"/>
    </source>
</evidence>
<dbReference type="Pfam" id="PF07690">
    <property type="entry name" value="MFS_1"/>
    <property type="match status" value="1"/>
</dbReference>
<accession>A0A9Q5HTX7</accession>
<evidence type="ECO:0000259" key="6">
    <source>
        <dbReference type="PROSITE" id="PS50850"/>
    </source>
</evidence>
<feature type="transmembrane region" description="Helical" evidence="5">
    <location>
        <begin position="185"/>
        <end position="208"/>
    </location>
</feature>
<dbReference type="PANTHER" id="PTHR23502:SF4">
    <property type="entry name" value="MAJOR FACILITATOR SUPERFAMILY (MFS) PROFILE DOMAIN-CONTAINING PROTEIN-RELATED"/>
    <property type="match status" value="1"/>
</dbReference>
<feature type="transmembrane region" description="Helical" evidence="5">
    <location>
        <begin position="473"/>
        <end position="502"/>
    </location>
</feature>
<protein>
    <submittedName>
        <fullName evidence="7">MFS general substrate transporter</fullName>
    </submittedName>
</protein>
<feature type="transmembrane region" description="Helical" evidence="5">
    <location>
        <begin position="514"/>
        <end position="539"/>
    </location>
</feature>
<feature type="transmembrane region" description="Helical" evidence="5">
    <location>
        <begin position="126"/>
        <end position="143"/>
    </location>
</feature>
<dbReference type="InterPro" id="IPR020846">
    <property type="entry name" value="MFS_dom"/>
</dbReference>
<dbReference type="PANTHER" id="PTHR23502">
    <property type="entry name" value="MAJOR FACILITATOR SUPERFAMILY"/>
    <property type="match status" value="1"/>
</dbReference>
<feature type="transmembrane region" description="Helical" evidence="5">
    <location>
        <begin position="317"/>
        <end position="343"/>
    </location>
</feature>
<keyword evidence="2 5" id="KW-0812">Transmembrane</keyword>
<dbReference type="AlphaFoldDB" id="A0A9Q5HTX7"/>
<dbReference type="OrthoDB" id="5215911at2759"/>
<sequence length="563" mass="61723">MGLGILEDNHLEHVPGTTLFRDDPNAVAEDVYQGIDLQSLKHAKGKNSHIVLVPQPSDDPNDPLNWSRVKKHTGPIVSADIVTMATEFDRSLQAISRALGSALVLALAFATVVWSVLSVKLGKRPVFLASTLLMFAGSMVASYTKNYDMLLGSRILQGIGQAVLEFLVGSSIADIYFLHERGVPVALWNLALLNGINITPPISGQVIIHNGWRYAFKMFSISAGLLFILQFFLVPETTYHRKVVPNLGGKKTGSMDKGSTEKVDSEKRVEEAREDAISVPHKKTYLEELSVYNGVYPTKASVPALLVRPFIACLTPVCLWAGLIYGVAITWLVLIATSVAQLFSAPPYNFETDEIGLTYMSPFICAFLAALLCGPLTDYVAKRFSLANRGTFEPEFRLVLVSFYAVFACMGFFGWGISAHVQDPWIGPVVFFGLVNFGVTIGCSAAIGYVVDSHRQSSDSALGGVIFWLEARGVLNVFCIVGGVTMFTTNALAICCRFSFIITLFINDWLEARGVLNVFCIVGGVTMFTSLLTIPMYIYGKRARSWIHRTLKFDDDELTAVAH</sequence>
<evidence type="ECO:0000256" key="3">
    <source>
        <dbReference type="ARBA" id="ARBA00022989"/>
    </source>
</evidence>
<name>A0A9Q5HTX7_SANBA</name>
<feature type="transmembrane region" description="Helical" evidence="5">
    <location>
        <begin position="398"/>
        <end position="417"/>
    </location>
</feature>
<feature type="domain" description="Major facilitator superfamily (MFS) profile" evidence="6">
    <location>
        <begin position="1"/>
        <end position="563"/>
    </location>
</feature>
<keyword evidence="8" id="KW-1185">Reference proteome</keyword>
<keyword evidence="3 5" id="KW-1133">Transmembrane helix</keyword>
<dbReference type="SUPFAM" id="SSF103473">
    <property type="entry name" value="MFS general substrate transporter"/>
    <property type="match status" value="1"/>
</dbReference>
<comment type="caution">
    <text evidence="7">The sequence shown here is derived from an EMBL/GenBank/DDBJ whole genome shotgun (WGS) entry which is preliminary data.</text>
</comment>
<keyword evidence="4 5" id="KW-0472">Membrane</keyword>
<dbReference type="InterPro" id="IPR011701">
    <property type="entry name" value="MFS"/>
</dbReference>
<feature type="transmembrane region" description="Helical" evidence="5">
    <location>
        <begin position="155"/>
        <end position="178"/>
    </location>
</feature>
<evidence type="ECO:0000256" key="5">
    <source>
        <dbReference type="SAM" id="Phobius"/>
    </source>
</evidence>
<dbReference type="Proteomes" id="UP000757232">
    <property type="component" value="Unassembled WGS sequence"/>
</dbReference>
<proteinExistence type="predicted"/>
<reference evidence="7" key="1">
    <citation type="submission" date="2016-06" db="EMBL/GenBank/DDBJ databases">
        <title>Draft Genome sequence of the fungus Inonotus baumii.</title>
        <authorList>
            <person name="Zhu H."/>
            <person name="Lin W."/>
        </authorList>
    </citation>
    <scope>NUCLEOTIDE SEQUENCE</scope>
    <source>
        <strain evidence="7">821</strain>
    </source>
</reference>
<dbReference type="EMBL" id="LNZH02000206">
    <property type="protein sequence ID" value="OCB85884.1"/>
    <property type="molecule type" value="Genomic_DNA"/>
</dbReference>
<feature type="transmembrane region" description="Helical" evidence="5">
    <location>
        <begin position="355"/>
        <end position="377"/>
    </location>
</feature>
<feature type="transmembrane region" description="Helical" evidence="5">
    <location>
        <begin position="429"/>
        <end position="452"/>
    </location>
</feature>
<dbReference type="Gene3D" id="1.20.1250.20">
    <property type="entry name" value="MFS general substrate transporter like domains"/>
    <property type="match status" value="1"/>
</dbReference>
<evidence type="ECO:0000256" key="1">
    <source>
        <dbReference type="ARBA" id="ARBA00004141"/>
    </source>
</evidence>
<evidence type="ECO:0000313" key="7">
    <source>
        <dbReference type="EMBL" id="OCB85884.1"/>
    </source>
</evidence>
<evidence type="ECO:0000256" key="4">
    <source>
        <dbReference type="ARBA" id="ARBA00023136"/>
    </source>
</evidence>
<feature type="transmembrane region" description="Helical" evidence="5">
    <location>
        <begin position="98"/>
        <end position="119"/>
    </location>
</feature>
<comment type="subcellular location">
    <subcellularLocation>
        <location evidence="1">Membrane</location>
        <topology evidence="1">Multi-pass membrane protein</topology>
    </subcellularLocation>
</comment>
<dbReference type="PROSITE" id="PS50850">
    <property type="entry name" value="MFS"/>
    <property type="match status" value="1"/>
</dbReference>
<gene>
    <name evidence="7" type="ORF">A7U60_g7017</name>
</gene>